<dbReference type="PANTHER" id="PTHR48129:SF1">
    <property type="entry name" value="LARGE RIBOSOMAL SUBUNIT PROTEIN EL43"/>
    <property type="match status" value="1"/>
</dbReference>
<dbReference type="EMBL" id="NCQP01000002">
    <property type="protein sequence ID" value="OWJ54806.1"/>
    <property type="molecule type" value="Genomic_DNA"/>
</dbReference>
<evidence type="ECO:0000256" key="1">
    <source>
        <dbReference type="ARBA" id="ARBA00022884"/>
    </source>
</evidence>
<dbReference type="RefSeq" id="WP_055410438.1">
    <property type="nucleotide sequence ID" value="NZ_CP013011.1"/>
</dbReference>
<dbReference type="NCBIfam" id="TIGR00280">
    <property type="entry name" value="eL43_euk_arch"/>
    <property type="match status" value="1"/>
</dbReference>
<reference evidence="5 7" key="1">
    <citation type="submission" date="2015-10" db="EMBL/GenBank/DDBJ databases">
        <title>Complete genome sequence of hyperthermophilic archaeon Pyrodictium delaneyi Su06.</title>
        <authorList>
            <person name="Jung J.-H."/>
            <person name="Lin J."/>
            <person name="Holden J.F."/>
            <person name="Park C.-S."/>
        </authorList>
    </citation>
    <scope>NUCLEOTIDE SEQUENCE [LARGE SCALE GENOMIC DNA]</scope>
    <source>
        <strain evidence="5 7">Su06</strain>
    </source>
</reference>
<dbReference type="Proteomes" id="UP000058613">
    <property type="component" value="Chromosome"/>
</dbReference>
<dbReference type="InterPro" id="IPR011331">
    <property type="entry name" value="Ribosomal_eL37/eL43"/>
</dbReference>
<dbReference type="STRING" id="1273541.Pyrde_1991"/>
<dbReference type="InterPro" id="IPR011332">
    <property type="entry name" value="Ribosomal_zn-bd"/>
</dbReference>
<evidence type="ECO:0000313" key="8">
    <source>
        <dbReference type="Proteomes" id="UP000196694"/>
    </source>
</evidence>
<dbReference type="HAMAP" id="MF_00327">
    <property type="entry name" value="Ribosomal_eL43"/>
    <property type="match status" value="1"/>
</dbReference>
<dbReference type="GO" id="GO:0005840">
    <property type="term" value="C:ribosome"/>
    <property type="evidence" value="ECO:0007669"/>
    <property type="project" value="UniProtKB-KW"/>
</dbReference>
<feature type="binding site" evidence="4">
    <location>
        <position position="58"/>
    </location>
    <ligand>
        <name>Zn(2+)</name>
        <dbReference type="ChEBI" id="CHEBI:29105"/>
    </ligand>
</feature>
<keyword evidence="2 4" id="KW-0689">Ribosomal protein</keyword>
<protein>
    <recommendedName>
        <fullName evidence="4">Large ribosomal subunit protein eL43</fullName>
    </recommendedName>
</protein>
<comment type="subunit">
    <text evidence="4">Part of the 50S ribosomal subunit.</text>
</comment>
<dbReference type="OrthoDB" id="372011at2157"/>
<feature type="binding site" evidence="4">
    <location>
        <position position="39"/>
    </location>
    <ligand>
        <name>Zn(2+)</name>
        <dbReference type="ChEBI" id="CHEBI:29105"/>
    </ligand>
</feature>
<dbReference type="AlphaFoldDB" id="A0A0P0N6S3"/>
<dbReference type="PANTHER" id="PTHR48129">
    <property type="entry name" value="60S RIBOSOMAL PROTEIN L37A"/>
    <property type="match status" value="1"/>
</dbReference>
<keyword evidence="8" id="KW-1185">Reference proteome</keyword>
<dbReference type="Gene3D" id="2.20.25.30">
    <property type="match status" value="1"/>
</dbReference>
<sequence length="88" mass="9981">MAKRTRTVGIAGRFGPRYGSTLRKRWRDVMQRRYADHVCPFCGVKGHVKRISVGLWTCTKCGAVWAGGAYVPRTGLNKNFPKIIIRED</sequence>
<dbReference type="GO" id="GO:0006412">
    <property type="term" value="P:translation"/>
    <property type="evidence" value="ECO:0007669"/>
    <property type="project" value="UniProtKB-UniRule"/>
</dbReference>
<dbReference type="GO" id="GO:0003735">
    <property type="term" value="F:structural constituent of ribosome"/>
    <property type="evidence" value="ECO:0007669"/>
    <property type="project" value="InterPro"/>
</dbReference>
<dbReference type="Pfam" id="PF01780">
    <property type="entry name" value="Ribosomal_L37ae"/>
    <property type="match status" value="1"/>
</dbReference>
<name>A0A0P0N6S3_9CREN</name>
<evidence type="ECO:0000313" key="5">
    <source>
        <dbReference type="EMBL" id="ALL02034.1"/>
    </source>
</evidence>
<keyword evidence="3 4" id="KW-0687">Ribonucleoprotein</keyword>
<gene>
    <name evidence="4" type="primary">rpl37ae</name>
    <name evidence="6" type="ORF">Pdsh_03565</name>
    <name evidence="5" type="ORF">Pyrde_1991</name>
</gene>
<dbReference type="KEGG" id="pdl:Pyrde_1991"/>
<comment type="similarity">
    <text evidence="4">Belongs to the eukaryotic ribosomal protein eL43 family. Putative zinc-binding subfamily.</text>
</comment>
<dbReference type="InterPro" id="IPR002674">
    <property type="entry name" value="Ribosomal_eL43"/>
</dbReference>
<dbReference type="GO" id="GO:0008270">
    <property type="term" value="F:zinc ion binding"/>
    <property type="evidence" value="ECO:0007669"/>
    <property type="project" value="UniProtKB-UniRule"/>
</dbReference>
<dbReference type="Proteomes" id="UP000196694">
    <property type="component" value="Unassembled WGS sequence"/>
</dbReference>
<dbReference type="GO" id="GO:0070180">
    <property type="term" value="F:large ribosomal subunit rRNA binding"/>
    <property type="evidence" value="ECO:0007669"/>
    <property type="project" value="UniProtKB-UniRule"/>
</dbReference>
<organism evidence="5 7">
    <name type="scientific">Pyrodictium delaneyi</name>
    <dbReference type="NCBI Taxonomy" id="1273541"/>
    <lineage>
        <taxon>Archaea</taxon>
        <taxon>Thermoproteota</taxon>
        <taxon>Thermoprotei</taxon>
        <taxon>Desulfurococcales</taxon>
        <taxon>Pyrodictiaceae</taxon>
        <taxon>Pyrodictium</taxon>
    </lineage>
</organism>
<evidence type="ECO:0000256" key="4">
    <source>
        <dbReference type="HAMAP-Rule" id="MF_00327"/>
    </source>
</evidence>
<reference evidence="6 8" key="2">
    <citation type="submission" date="2017-05" db="EMBL/GenBank/DDBJ databases">
        <title>The draft genome of the hyperthermophilic archaeon 'Pyrodictium delaneyi strain Hulk', an iron and nitrate reducer, reveals the capacity for sulfate reduction.</title>
        <authorList>
            <person name="Demey L.M."/>
            <person name="Miller C."/>
            <person name="Manzella M."/>
            <person name="Reguera G."/>
            <person name="Kashefi K."/>
        </authorList>
    </citation>
    <scope>NUCLEOTIDE SEQUENCE [LARGE SCALE GENOMIC DNA]</scope>
    <source>
        <strain evidence="6 8">Hulk</strain>
    </source>
</reference>
<dbReference type="GO" id="GO:1990904">
    <property type="term" value="C:ribonucleoprotein complex"/>
    <property type="evidence" value="ECO:0007669"/>
    <property type="project" value="UniProtKB-KW"/>
</dbReference>
<evidence type="ECO:0000313" key="6">
    <source>
        <dbReference type="EMBL" id="OWJ54806.1"/>
    </source>
</evidence>
<comment type="function">
    <text evidence="4">Binds to the 23S rRNA.</text>
</comment>
<dbReference type="InterPro" id="IPR050522">
    <property type="entry name" value="Ribosomal_protein_eL43"/>
</dbReference>
<feature type="binding site" evidence="4">
    <location>
        <position position="42"/>
    </location>
    <ligand>
        <name>Zn(2+)</name>
        <dbReference type="ChEBI" id="CHEBI:29105"/>
    </ligand>
</feature>
<comment type="caution">
    <text evidence="4">Lacks conserved residue(s) required for the propagation of feature annotation.</text>
</comment>
<keyword evidence="1 4" id="KW-0694">RNA-binding</keyword>
<feature type="binding site" evidence="4">
    <location>
        <position position="61"/>
    </location>
    <ligand>
        <name>Zn(2+)</name>
        <dbReference type="ChEBI" id="CHEBI:29105"/>
    </ligand>
</feature>
<dbReference type="NCBIfam" id="NF003058">
    <property type="entry name" value="PRK03976.1"/>
    <property type="match status" value="1"/>
</dbReference>
<proteinExistence type="inferred from homology"/>
<evidence type="ECO:0000256" key="2">
    <source>
        <dbReference type="ARBA" id="ARBA00022980"/>
    </source>
</evidence>
<dbReference type="EMBL" id="CP013011">
    <property type="protein sequence ID" value="ALL02034.1"/>
    <property type="molecule type" value="Genomic_DNA"/>
</dbReference>
<dbReference type="GeneID" id="26100330"/>
<dbReference type="SUPFAM" id="SSF57829">
    <property type="entry name" value="Zn-binding ribosomal proteins"/>
    <property type="match status" value="1"/>
</dbReference>
<evidence type="ECO:0000256" key="3">
    <source>
        <dbReference type="ARBA" id="ARBA00023274"/>
    </source>
</evidence>
<keyword evidence="4" id="KW-0699">rRNA-binding</keyword>
<evidence type="ECO:0000313" key="7">
    <source>
        <dbReference type="Proteomes" id="UP000058613"/>
    </source>
</evidence>
<accession>A0A0P0N6S3</accession>